<dbReference type="AlphaFoldDB" id="A0A1I6S2H5"/>
<dbReference type="Proteomes" id="UP000198873">
    <property type="component" value="Unassembled WGS sequence"/>
</dbReference>
<reference evidence="3" key="1">
    <citation type="submission" date="2016-10" db="EMBL/GenBank/DDBJ databases">
        <authorList>
            <person name="Varghese N."/>
            <person name="Submissions S."/>
        </authorList>
    </citation>
    <scope>NUCLEOTIDE SEQUENCE [LARGE SCALE GENOMIC DNA]</scope>
    <source>
        <strain evidence="3">CGMCC 4.7047</strain>
    </source>
</reference>
<dbReference type="PANTHER" id="PTHR43319">
    <property type="entry name" value="BETA-LACTAMASE-RELATED"/>
    <property type="match status" value="1"/>
</dbReference>
<feature type="domain" description="Beta-lactamase-related" evidence="1">
    <location>
        <begin position="20"/>
        <end position="369"/>
    </location>
</feature>
<accession>A0A1I6S2H5</accession>
<dbReference type="SUPFAM" id="SSF56601">
    <property type="entry name" value="beta-lactamase/transpeptidase-like"/>
    <property type="match status" value="1"/>
</dbReference>
<proteinExistence type="predicted"/>
<protein>
    <submittedName>
        <fullName evidence="2">CubicO group peptidase, beta-lactamase class C family</fullName>
    </submittedName>
</protein>
<evidence type="ECO:0000313" key="2">
    <source>
        <dbReference type="EMBL" id="SFS71161.1"/>
    </source>
</evidence>
<dbReference type="STRING" id="1176198.SAMN05444716_103667"/>
<dbReference type="InterPro" id="IPR052907">
    <property type="entry name" value="Beta-lactamase/esterase"/>
</dbReference>
<evidence type="ECO:0000313" key="3">
    <source>
        <dbReference type="Proteomes" id="UP000198873"/>
    </source>
</evidence>
<gene>
    <name evidence="2" type="ORF">SAMN05444716_103667</name>
</gene>
<sequence length="380" mass="39643">MSGIQGRTAEGFEAVREEFAALLAADPEHSAQVAAYLHGRPVVDLWGGPHLGGDALIGVFSSTKGAAYLVAALLVQDGVLSLEREVRHYWPHFAAAGKDGVTLHQLLTHQAGAIGTEAGFSLAELADDRRLAALLAPHRPYWRPGAGLFGYHTATIGALLGEVVFRATGSTLQQLYEERIRAPYGIELFLGLPRAYEERVASVLPPVPPVPPAVDTLPAPDRLGGIAGNEHRPDTGPLWTWPNSRTVRAGGQASAGGVGSARGLARLYAAAVHGTADDGRPPLLTPETAAAWALPQVAGQDLVLDLYRPYGIGFMVGLPFLGAGSFGHDGAGGSMAFADPRSGLAFGYVRRRFPQPGGAGADAERLARAARACALALPAG</sequence>
<dbReference type="Gene3D" id="3.40.710.10">
    <property type="entry name" value="DD-peptidase/beta-lactamase superfamily"/>
    <property type="match status" value="1"/>
</dbReference>
<organism evidence="2 3">
    <name type="scientific">Streptomyces harbinensis</name>
    <dbReference type="NCBI Taxonomy" id="1176198"/>
    <lineage>
        <taxon>Bacteria</taxon>
        <taxon>Bacillati</taxon>
        <taxon>Actinomycetota</taxon>
        <taxon>Actinomycetes</taxon>
        <taxon>Kitasatosporales</taxon>
        <taxon>Streptomycetaceae</taxon>
        <taxon>Streptomyces</taxon>
    </lineage>
</organism>
<name>A0A1I6S2H5_9ACTN</name>
<evidence type="ECO:0000259" key="1">
    <source>
        <dbReference type="Pfam" id="PF00144"/>
    </source>
</evidence>
<dbReference type="InterPro" id="IPR012338">
    <property type="entry name" value="Beta-lactam/transpept-like"/>
</dbReference>
<dbReference type="PANTHER" id="PTHR43319:SF3">
    <property type="entry name" value="BETA-LACTAMASE-RELATED DOMAIN-CONTAINING PROTEIN"/>
    <property type="match status" value="1"/>
</dbReference>
<dbReference type="InterPro" id="IPR001466">
    <property type="entry name" value="Beta-lactam-related"/>
</dbReference>
<dbReference type="RefSeq" id="WP_093842903.1">
    <property type="nucleotide sequence ID" value="NZ_FPAB01000003.1"/>
</dbReference>
<dbReference type="Pfam" id="PF00144">
    <property type="entry name" value="Beta-lactamase"/>
    <property type="match status" value="1"/>
</dbReference>
<dbReference type="EMBL" id="FPAB01000003">
    <property type="protein sequence ID" value="SFS71161.1"/>
    <property type="molecule type" value="Genomic_DNA"/>
</dbReference>
<keyword evidence="3" id="KW-1185">Reference proteome</keyword>